<dbReference type="PANTHER" id="PTHR16008">
    <property type="entry name" value="F-BOX ONLY PROTEIN 4"/>
    <property type="match status" value="1"/>
</dbReference>
<dbReference type="InterPro" id="IPR039588">
    <property type="entry name" value="FBXO4"/>
</dbReference>
<keyword evidence="3" id="KW-1185">Reference proteome</keyword>
<feature type="domain" description="F-box" evidence="1">
    <location>
        <begin position="35"/>
        <end position="74"/>
    </location>
</feature>
<dbReference type="Pfam" id="PF12937">
    <property type="entry name" value="F-box-like"/>
    <property type="match status" value="1"/>
</dbReference>
<dbReference type="CDD" id="cd11656">
    <property type="entry name" value="FBX4_GTPase_like"/>
    <property type="match status" value="1"/>
</dbReference>
<dbReference type="InterPro" id="IPR001810">
    <property type="entry name" value="F-box_dom"/>
</dbReference>
<evidence type="ECO:0000313" key="2">
    <source>
        <dbReference type="Ensembl" id="ENSOANP00000041511.1"/>
    </source>
</evidence>
<gene>
    <name evidence="2" type="primary">FBXO4</name>
</gene>
<reference evidence="2" key="2">
    <citation type="submission" date="2025-08" db="UniProtKB">
        <authorList>
            <consortium name="Ensembl"/>
        </authorList>
    </citation>
    <scope>IDENTIFICATION</scope>
    <source>
        <strain evidence="2">Glennie</strain>
    </source>
</reference>
<sequence>MFPFAAWAAFSKITSRTDLGRRIRDASGKRSAKIDVQLYILSFLSPHDLCQLGSVDRYWNLTIRDPLLWRYFLLRDLPSWSSVDWKSLPDMQILKNPFPKDTDGVLSDYMSIYKMSCPHTRRCLKSSHPIYGAVTSFLQSLVIHSEPRFAMFGPGLEELNNSLVLRMMSCTELSPVAGLPQRQIDGIGSGISFQLSNQQKFNILILYSTTRKERDRAREEQTNVVNKMFNPEQPGSEQKGGRYNVIPQIQRVCEVVDGFIYVANAEAHKRHERQEEFSRISAMTNAAFGSQARPLLVLSCVSQADIERTPCFYVAHELCLNRLGRPWMVQDTEAAGLTGLSGGIEWLLGEVDRRRTR</sequence>
<reference evidence="2" key="3">
    <citation type="submission" date="2025-09" db="UniProtKB">
        <authorList>
            <consortium name="Ensembl"/>
        </authorList>
    </citation>
    <scope>IDENTIFICATION</scope>
    <source>
        <strain evidence="2">Glennie</strain>
    </source>
</reference>
<organism evidence="2 3">
    <name type="scientific">Ornithorhynchus anatinus</name>
    <name type="common">Duckbill platypus</name>
    <dbReference type="NCBI Taxonomy" id="9258"/>
    <lineage>
        <taxon>Eukaryota</taxon>
        <taxon>Metazoa</taxon>
        <taxon>Chordata</taxon>
        <taxon>Craniata</taxon>
        <taxon>Vertebrata</taxon>
        <taxon>Euteleostomi</taxon>
        <taxon>Mammalia</taxon>
        <taxon>Monotremata</taxon>
        <taxon>Ornithorhynchidae</taxon>
        <taxon>Ornithorhynchus</taxon>
    </lineage>
</organism>
<evidence type="ECO:0000259" key="1">
    <source>
        <dbReference type="Pfam" id="PF12937"/>
    </source>
</evidence>
<dbReference type="Gene3D" id="3.40.50.300">
    <property type="entry name" value="P-loop containing nucleotide triphosphate hydrolases"/>
    <property type="match status" value="1"/>
</dbReference>
<dbReference type="PANTHER" id="PTHR16008:SF4">
    <property type="entry name" value="F-BOX ONLY PROTEIN 4"/>
    <property type="match status" value="1"/>
</dbReference>
<dbReference type="SUPFAM" id="SSF81383">
    <property type="entry name" value="F-box domain"/>
    <property type="match status" value="1"/>
</dbReference>
<name>A0A6I8NK81_ORNAN</name>
<dbReference type="AlphaFoldDB" id="A0A6I8NK81"/>
<dbReference type="InterPro" id="IPR027417">
    <property type="entry name" value="P-loop_NTPase"/>
</dbReference>
<dbReference type="Proteomes" id="UP000002279">
    <property type="component" value="Chromosome 3"/>
</dbReference>
<accession>A0A6I8NK81</accession>
<evidence type="ECO:0000313" key="3">
    <source>
        <dbReference type="Proteomes" id="UP000002279"/>
    </source>
</evidence>
<dbReference type="Ensembl" id="ENSOANT00000046354.2">
    <property type="protein sequence ID" value="ENSOANP00000041511.1"/>
    <property type="gene ID" value="ENSOANG00000032980.2"/>
</dbReference>
<dbReference type="GO" id="GO:0031146">
    <property type="term" value="P:SCF-dependent proteasomal ubiquitin-dependent protein catabolic process"/>
    <property type="evidence" value="ECO:0007669"/>
    <property type="project" value="InterPro"/>
</dbReference>
<dbReference type="Gene3D" id="1.20.1280.50">
    <property type="match status" value="1"/>
</dbReference>
<dbReference type="Bgee" id="ENSOANG00000032980">
    <property type="expression patterns" value="Expressed in ovary and 8 other cell types or tissues"/>
</dbReference>
<reference evidence="2 3" key="1">
    <citation type="journal article" date="2008" name="Nature">
        <title>Genome analysis of the platypus reveals unique signatures of evolution.</title>
        <authorList>
            <person name="Warren W.C."/>
            <person name="Hillier L.W."/>
            <person name="Marshall Graves J.A."/>
            <person name="Birney E."/>
            <person name="Ponting C.P."/>
            <person name="Grutzner F."/>
            <person name="Belov K."/>
            <person name="Miller W."/>
            <person name="Clarke L."/>
            <person name="Chinwalla A.T."/>
            <person name="Yang S.P."/>
            <person name="Heger A."/>
            <person name="Locke D.P."/>
            <person name="Miethke P."/>
            <person name="Waters P.D."/>
            <person name="Veyrunes F."/>
            <person name="Fulton L."/>
            <person name="Fulton B."/>
            <person name="Graves T."/>
            <person name="Wallis J."/>
            <person name="Puente X.S."/>
            <person name="Lopez-Otin C."/>
            <person name="Ordonez G.R."/>
            <person name="Eichler E.E."/>
            <person name="Chen L."/>
            <person name="Cheng Z."/>
            <person name="Deakin J.E."/>
            <person name="Alsop A."/>
            <person name="Thompson K."/>
            <person name="Kirby P."/>
            <person name="Papenfuss A.T."/>
            <person name="Wakefield M.J."/>
            <person name="Olender T."/>
            <person name="Lancet D."/>
            <person name="Huttley G.A."/>
            <person name="Smit A.F."/>
            <person name="Pask A."/>
            <person name="Temple-Smith P."/>
            <person name="Batzer M.A."/>
            <person name="Walker J.A."/>
            <person name="Konkel M.K."/>
            <person name="Harris R.S."/>
            <person name="Whittington C.M."/>
            <person name="Wong E.S."/>
            <person name="Gemmell N.J."/>
            <person name="Buschiazzo E."/>
            <person name="Vargas Jentzsch I.M."/>
            <person name="Merkel A."/>
            <person name="Schmitz J."/>
            <person name="Zemann A."/>
            <person name="Churakov G."/>
            <person name="Kriegs J.O."/>
            <person name="Brosius J."/>
            <person name="Murchison E.P."/>
            <person name="Sachidanandam R."/>
            <person name="Smith C."/>
            <person name="Hannon G.J."/>
            <person name="Tsend-Ayush E."/>
            <person name="McMillan D."/>
            <person name="Attenborough R."/>
            <person name="Rens W."/>
            <person name="Ferguson-Smith M."/>
            <person name="Lefevre C.M."/>
            <person name="Sharp J.A."/>
            <person name="Nicholas K.R."/>
            <person name="Ray D.A."/>
            <person name="Kube M."/>
            <person name="Reinhardt R."/>
            <person name="Pringle T.H."/>
            <person name="Taylor J."/>
            <person name="Jones R.C."/>
            <person name="Nixon B."/>
            <person name="Dacheux J.L."/>
            <person name="Niwa H."/>
            <person name="Sekita Y."/>
            <person name="Huang X."/>
            <person name="Stark A."/>
            <person name="Kheradpour P."/>
            <person name="Kellis M."/>
            <person name="Flicek P."/>
            <person name="Chen Y."/>
            <person name="Webber C."/>
            <person name="Hardison R."/>
            <person name="Nelson J."/>
            <person name="Hallsworth-Pepin K."/>
            <person name="Delehaunty K."/>
            <person name="Markovic C."/>
            <person name="Minx P."/>
            <person name="Feng Y."/>
            <person name="Kremitzki C."/>
            <person name="Mitreva M."/>
            <person name="Glasscock J."/>
            <person name="Wylie T."/>
            <person name="Wohldmann P."/>
            <person name="Thiru P."/>
            <person name="Nhan M.N."/>
            <person name="Pohl C.S."/>
            <person name="Smith S.M."/>
            <person name="Hou S."/>
            <person name="Nefedov M."/>
            <person name="de Jong P.J."/>
            <person name="Renfree M.B."/>
            <person name="Mardis E.R."/>
            <person name="Wilson R.K."/>
        </authorList>
    </citation>
    <scope>NUCLEOTIDE SEQUENCE [LARGE SCALE GENOMIC DNA]</scope>
    <source>
        <strain evidence="2 3">Glennie</strain>
    </source>
</reference>
<dbReference type="InterPro" id="IPR036047">
    <property type="entry name" value="F-box-like_dom_sf"/>
</dbReference>
<dbReference type="CDD" id="cd22085">
    <property type="entry name" value="F-box_FBXO4"/>
    <property type="match status" value="1"/>
</dbReference>
<dbReference type="GeneTree" id="ENSGT00390000014416"/>
<protein>
    <submittedName>
        <fullName evidence="2">F-box protein 4</fullName>
    </submittedName>
</protein>
<proteinExistence type="predicted"/>